<feature type="domain" description="FAD dependent oxidoreductase" evidence="2">
    <location>
        <begin position="1"/>
        <end position="42"/>
    </location>
</feature>
<evidence type="ECO:0000259" key="2">
    <source>
        <dbReference type="Pfam" id="PF01266"/>
    </source>
</evidence>
<name>A0ABW2APC7_9MICO</name>
<sequence>MVGLSTAWYLQEHGVQVTVVERSGVAAGSSWGNAGWISPGLCVPLSDPSVIKYGVKALLDPDSPSTSRSSLTSAWPGSCWASPPAVPLGSGRRRWTSSCPSTAGPSRRTTSWRRTGSPHDRTRHRSWRPSAARRTPPVSSTRWN</sequence>
<dbReference type="RefSeq" id="WP_377825305.1">
    <property type="nucleotide sequence ID" value="NZ_JBHSWJ010000002.1"/>
</dbReference>
<dbReference type="SUPFAM" id="SSF51905">
    <property type="entry name" value="FAD/NAD(P)-binding domain"/>
    <property type="match status" value="1"/>
</dbReference>
<feature type="region of interest" description="Disordered" evidence="1">
    <location>
        <begin position="61"/>
        <end position="144"/>
    </location>
</feature>
<dbReference type="EMBL" id="JBHSWJ010000002">
    <property type="protein sequence ID" value="MFC6712610.1"/>
    <property type="molecule type" value="Genomic_DNA"/>
</dbReference>
<dbReference type="InterPro" id="IPR036188">
    <property type="entry name" value="FAD/NAD-bd_sf"/>
</dbReference>
<dbReference type="InterPro" id="IPR006076">
    <property type="entry name" value="FAD-dep_OxRdtase"/>
</dbReference>
<feature type="compositionally biased region" description="Low complexity" evidence="1">
    <location>
        <begin position="106"/>
        <end position="115"/>
    </location>
</feature>
<reference evidence="4" key="1">
    <citation type="journal article" date="2019" name="Int. J. Syst. Evol. Microbiol.">
        <title>The Global Catalogue of Microorganisms (GCM) 10K type strain sequencing project: providing services to taxonomists for standard genome sequencing and annotation.</title>
        <authorList>
            <consortium name="The Broad Institute Genomics Platform"/>
            <consortium name="The Broad Institute Genome Sequencing Center for Infectious Disease"/>
            <person name="Wu L."/>
            <person name="Ma J."/>
        </authorList>
    </citation>
    <scope>NUCLEOTIDE SEQUENCE [LARGE SCALE GENOMIC DNA]</scope>
    <source>
        <strain evidence="4">NBRC 106593</strain>
    </source>
</reference>
<dbReference type="Gene3D" id="3.50.50.60">
    <property type="entry name" value="FAD/NAD(P)-binding domain"/>
    <property type="match status" value="1"/>
</dbReference>
<gene>
    <name evidence="3" type="ORF">ACFQBT_01580</name>
</gene>
<dbReference type="Pfam" id="PF01266">
    <property type="entry name" value="DAO"/>
    <property type="match status" value="1"/>
</dbReference>
<accession>A0ABW2APC7</accession>
<feature type="compositionally biased region" description="Low complexity" evidence="1">
    <location>
        <begin position="61"/>
        <end position="73"/>
    </location>
</feature>
<evidence type="ECO:0000256" key="1">
    <source>
        <dbReference type="SAM" id="MobiDB-lite"/>
    </source>
</evidence>
<keyword evidence="4" id="KW-1185">Reference proteome</keyword>
<dbReference type="Proteomes" id="UP001596356">
    <property type="component" value="Unassembled WGS sequence"/>
</dbReference>
<evidence type="ECO:0000313" key="4">
    <source>
        <dbReference type="Proteomes" id="UP001596356"/>
    </source>
</evidence>
<proteinExistence type="predicted"/>
<organism evidence="3 4">
    <name type="scientific">Branchiibius cervicis</name>
    <dbReference type="NCBI Taxonomy" id="908252"/>
    <lineage>
        <taxon>Bacteria</taxon>
        <taxon>Bacillati</taxon>
        <taxon>Actinomycetota</taxon>
        <taxon>Actinomycetes</taxon>
        <taxon>Micrococcales</taxon>
        <taxon>Dermacoccaceae</taxon>
        <taxon>Branchiibius</taxon>
    </lineage>
</organism>
<comment type="caution">
    <text evidence="3">The sequence shown here is derived from an EMBL/GenBank/DDBJ whole genome shotgun (WGS) entry which is preliminary data.</text>
</comment>
<protein>
    <submittedName>
        <fullName evidence="3">FAD-dependent oxidoreductase</fullName>
    </submittedName>
</protein>
<evidence type="ECO:0000313" key="3">
    <source>
        <dbReference type="EMBL" id="MFC6712610.1"/>
    </source>
</evidence>